<proteinExistence type="predicted"/>
<feature type="region of interest" description="Disordered" evidence="1">
    <location>
        <begin position="208"/>
        <end position="246"/>
    </location>
</feature>
<protein>
    <submittedName>
        <fullName evidence="2">Uncharacterized protein</fullName>
    </submittedName>
</protein>
<feature type="compositionally biased region" description="Basic and acidic residues" evidence="1">
    <location>
        <begin position="373"/>
        <end position="387"/>
    </location>
</feature>
<feature type="compositionally biased region" description="Low complexity" evidence="1">
    <location>
        <begin position="211"/>
        <end position="245"/>
    </location>
</feature>
<dbReference type="Proteomes" id="UP000007431">
    <property type="component" value="Unassembled WGS sequence"/>
</dbReference>
<accession>D8QLW6</accession>
<evidence type="ECO:0000313" key="3">
    <source>
        <dbReference type="Proteomes" id="UP000007431"/>
    </source>
</evidence>
<dbReference type="eggNOG" id="ENOG502R132">
    <property type="taxonomic scope" value="Eukaryota"/>
</dbReference>
<dbReference type="STRING" id="578458.D8QLW6"/>
<keyword evidence="3" id="KW-1185">Reference proteome</keyword>
<feature type="compositionally biased region" description="Pro residues" evidence="1">
    <location>
        <begin position="53"/>
        <end position="63"/>
    </location>
</feature>
<feature type="compositionally biased region" description="Low complexity" evidence="1">
    <location>
        <begin position="64"/>
        <end position="81"/>
    </location>
</feature>
<feature type="region of interest" description="Disordered" evidence="1">
    <location>
        <begin position="1"/>
        <end position="87"/>
    </location>
</feature>
<name>D8QLW6_SCHCM</name>
<dbReference type="VEuPathDB" id="FungiDB:SCHCODRAFT_02642259"/>
<feature type="compositionally biased region" description="Low complexity" evidence="1">
    <location>
        <begin position="1"/>
        <end position="15"/>
    </location>
</feature>
<dbReference type="EMBL" id="GL377319">
    <property type="protein sequence ID" value="EFI91101.1"/>
    <property type="molecule type" value="Genomic_DNA"/>
</dbReference>
<gene>
    <name evidence="2" type="ORF">SCHCODRAFT_114832</name>
</gene>
<dbReference type="HOGENOM" id="CLU_696677_0_0_1"/>
<feature type="region of interest" description="Disordered" evidence="1">
    <location>
        <begin position="372"/>
        <end position="396"/>
    </location>
</feature>
<feature type="non-terminal residue" evidence="2">
    <location>
        <position position="396"/>
    </location>
</feature>
<reference evidence="2 3" key="1">
    <citation type="journal article" date="2010" name="Nat. Biotechnol.">
        <title>Genome sequence of the model mushroom Schizophyllum commune.</title>
        <authorList>
            <person name="Ohm R.A."/>
            <person name="de Jong J.F."/>
            <person name="Lugones L.G."/>
            <person name="Aerts A."/>
            <person name="Kothe E."/>
            <person name="Stajich J.E."/>
            <person name="de Vries R.P."/>
            <person name="Record E."/>
            <person name="Levasseur A."/>
            <person name="Baker S.E."/>
            <person name="Bartholomew K.A."/>
            <person name="Coutinho P.M."/>
            <person name="Erdmann S."/>
            <person name="Fowler T.J."/>
            <person name="Gathman A.C."/>
            <person name="Lombard V."/>
            <person name="Henrissat B."/>
            <person name="Knabe N."/>
            <person name="Kuees U."/>
            <person name="Lilly W.W."/>
            <person name="Lindquist E."/>
            <person name="Lucas S."/>
            <person name="Magnuson J.K."/>
            <person name="Piumi F."/>
            <person name="Raudaskoski M."/>
            <person name="Salamov A."/>
            <person name="Schmutz J."/>
            <person name="Schwarze F.W.M.R."/>
            <person name="vanKuyk P.A."/>
            <person name="Horton J.S."/>
            <person name="Grigoriev I.V."/>
            <person name="Woesten H.A.B."/>
        </authorList>
    </citation>
    <scope>NUCLEOTIDE SEQUENCE [LARGE SCALE GENOMIC DNA]</scope>
    <source>
        <strain evidence="3">H4-8 / FGSC 9210</strain>
    </source>
</reference>
<sequence length="396" mass="42249">MSVRSRPPSRSYSPSQDRASFAQERASFATDDRASFSPPDRSSFSSQSRPYSPSQPPPYPPPQVRAYSPSPARASSPARSSKGGYSDCKGGYLDFDDESTYAPSTFRGSWHKPSRSVADLDSLIRDEESLASLPNPRLLSREVERIVGDDNAPHTTEIDTIPCAGLRIMHGPLKGLFAWRLVVRVDHSLSTGAGDGLGAGSSNGAGTGFDSNSMTASSRRTSTSTVWSSSSARSRNTVRSSSANTDTPPDAIVANFVLDTASPYTRVSPETLLALGCAGGMRPGQIAAVTVQGVRTACVVGQPGEANSIGAPFIVDGSLTFYFDHRLDAPVLYGALLKFIHAIHVISLPVPTLPLLKVNILLTSLTTSRRRKPEAGRIGHTADDRAHVPSQYNARC</sequence>
<evidence type="ECO:0000313" key="2">
    <source>
        <dbReference type="EMBL" id="EFI91101.1"/>
    </source>
</evidence>
<organism evidence="3">
    <name type="scientific">Schizophyllum commune (strain H4-8 / FGSC 9210)</name>
    <name type="common">Split gill fungus</name>
    <dbReference type="NCBI Taxonomy" id="578458"/>
    <lineage>
        <taxon>Eukaryota</taxon>
        <taxon>Fungi</taxon>
        <taxon>Dikarya</taxon>
        <taxon>Basidiomycota</taxon>
        <taxon>Agaricomycotina</taxon>
        <taxon>Agaricomycetes</taxon>
        <taxon>Agaricomycetidae</taxon>
        <taxon>Agaricales</taxon>
        <taxon>Schizophyllaceae</taxon>
        <taxon>Schizophyllum</taxon>
    </lineage>
</organism>
<feature type="compositionally biased region" description="Low complexity" evidence="1">
    <location>
        <begin position="35"/>
        <end position="52"/>
    </location>
</feature>
<evidence type="ECO:0000256" key="1">
    <source>
        <dbReference type="SAM" id="MobiDB-lite"/>
    </source>
</evidence>
<dbReference type="InParanoid" id="D8QLW6"/>
<dbReference type="AlphaFoldDB" id="D8QLW6"/>